<evidence type="ECO:0000259" key="2">
    <source>
        <dbReference type="Pfam" id="PF07484"/>
    </source>
</evidence>
<reference evidence="4" key="1">
    <citation type="submission" date="2016-10" db="EMBL/GenBank/DDBJ databases">
        <authorList>
            <person name="Varghese N."/>
            <person name="Submissions S."/>
        </authorList>
    </citation>
    <scope>NUCLEOTIDE SEQUENCE [LARGE SCALE GENOMIC DNA]</scope>
    <source>
        <strain evidence="4">DSM 24740</strain>
    </source>
</reference>
<evidence type="ECO:0000313" key="3">
    <source>
        <dbReference type="EMBL" id="SER32837.1"/>
    </source>
</evidence>
<accession>A0A1H9NAS6</accession>
<name>A0A1H9NAS6_9BACT</name>
<organism evidence="3 4">
    <name type="scientific">Neolewinella agarilytica</name>
    <dbReference type="NCBI Taxonomy" id="478744"/>
    <lineage>
        <taxon>Bacteria</taxon>
        <taxon>Pseudomonadati</taxon>
        <taxon>Bacteroidota</taxon>
        <taxon>Saprospiria</taxon>
        <taxon>Saprospirales</taxon>
        <taxon>Lewinellaceae</taxon>
        <taxon>Neolewinella</taxon>
    </lineage>
</organism>
<dbReference type="EMBL" id="FOFB01000035">
    <property type="protein sequence ID" value="SER32837.1"/>
    <property type="molecule type" value="Genomic_DNA"/>
</dbReference>
<dbReference type="Gene3D" id="3.90.1340.10">
    <property type="entry name" value="Phage tail collar domain"/>
    <property type="match status" value="1"/>
</dbReference>
<dbReference type="SUPFAM" id="SSF88874">
    <property type="entry name" value="Receptor-binding domain of short tail fibre protein gp12"/>
    <property type="match status" value="1"/>
</dbReference>
<dbReference type="InterPro" id="IPR037053">
    <property type="entry name" value="Phage_tail_collar_dom_sf"/>
</dbReference>
<dbReference type="Proteomes" id="UP000199021">
    <property type="component" value="Unassembled WGS sequence"/>
</dbReference>
<protein>
    <submittedName>
        <fullName evidence="3">Microcystin-dependent protein</fullName>
    </submittedName>
</protein>
<dbReference type="RefSeq" id="WP_090172871.1">
    <property type="nucleotide sequence ID" value="NZ_FOFB01000035.1"/>
</dbReference>
<evidence type="ECO:0000256" key="1">
    <source>
        <dbReference type="SAM" id="MobiDB-lite"/>
    </source>
</evidence>
<dbReference type="InParanoid" id="A0A1H9NAS6"/>
<sequence>MQPFLGQIVAFGGNFAPRGWAKCEGQLLAINQNQALFSILGTTYGGDGRTTFGLPDLRGRSMVGPGTGPGLSNVRLGERGGNETTTLTQANLPSIPGPAIRLGGAVGNQSIGSDRYLAFNALGETIFTDTPPSSATLNSGSTGNIGGQHAPFSNQSPYTSVTMIIALQGVFPSRN</sequence>
<dbReference type="InterPro" id="IPR011083">
    <property type="entry name" value="Phage_tail_collar_dom"/>
</dbReference>
<feature type="domain" description="Phage tail collar" evidence="2">
    <location>
        <begin position="6"/>
        <end position="61"/>
    </location>
</feature>
<dbReference type="Pfam" id="PF07484">
    <property type="entry name" value="Collar"/>
    <property type="match status" value="1"/>
</dbReference>
<dbReference type="AlphaFoldDB" id="A0A1H9NAS6"/>
<keyword evidence="4" id="KW-1185">Reference proteome</keyword>
<feature type="region of interest" description="Disordered" evidence="1">
    <location>
        <begin position="56"/>
        <end position="76"/>
    </location>
</feature>
<evidence type="ECO:0000313" key="4">
    <source>
        <dbReference type="Proteomes" id="UP000199021"/>
    </source>
</evidence>
<gene>
    <name evidence="3" type="ORF">SAMN05444359_13525</name>
</gene>
<dbReference type="OrthoDB" id="9810174at2"/>
<proteinExistence type="predicted"/>
<dbReference type="STRING" id="478744.SAMN05444359_13525"/>